<reference evidence="2" key="1">
    <citation type="journal article" date="2023" name="Nat. Plants">
        <title>Single-cell RNA sequencing provides a high-resolution roadmap for understanding the multicellular compartmentation of specialized metabolism.</title>
        <authorList>
            <person name="Sun S."/>
            <person name="Shen X."/>
            <person name="Li Y."/>
            <person name="Li Y."/>
            <person name="Wang S."/>
            <person name="Li R."/>
            <person name="Zhang H."/>
            <person name="Shen G."/>
            <person name="Guo B."/>
            <person name="Wei J."/>
            <person name="Xu J."/>
            <person name="St-Pierre B."/>
            <person name="Chen S."/>
            <person name="Sun C."/>
        </authorList>
    </citation>
    <scope>NUCLEOTIDE SEQUENCE [LARGE SCALE GENOMIC DNA]</scope>
</reference>
<keyword evidence="2" id="KW-1185">Reference proteome</keyword>
<gene>
    <name evidence="1" type="ORF">M9H77_34381</name>
</gene>
<organism evidence="1 2">
    <name type="scientific">Catharanthus roseus</name>
    <name type="common">Madagascar periwinkle</name>
    <name type="synonym">Vinca rosea</name>
    <dbReference type="NCBI Taxonomy" id="4058"/>
    <lineage>
        <taxon>Eukaryota</taxon>
        <taxon>Viridiplantae</taxon>
        <taxon>Streptophyta</taxon>
        <taxon>Embryophyta</taxon>
        <taxon>Tracheophyta</taxon>
        <taxon>Spermatophyta</taxon>
        <taxon>Magnoliopsida</taxon>
        <taxon>eudicotyledons</taxon>
        <taxon>Gunneridae</taxon>
        <taxon>Pentapetalae</taxon>
        <taxon>asterids</taxon>
        <taxon>lamiids</taxon>
        <taxon>Gentianales</taxon>
        <taxon>Apocynaceae</taxon>
        <taxon>Rauvolfioideae</taxon>
        <taxon>Vinceae</taxon>
        <taxon>Catharanthinae</taxon>
        <taxon>Catharanthus</taxon>
    </lineage>
</organism>
<proteinExistence type="predicted"/>
<sequence length="230" mass="26242">MYNLNGNQSMIVSNSAVKWSRLENKLFEESLVRFPDEIPDRWEKIAGMIPGKSPEEVIAHYENLLSEIDDIESGRVEIPDYVDDEYFFSASSSSESESESDSEELNEPNTAAPIYNYCSTIKSNSTAAAERKRKGIPWTIEEHRLFLQGVTRFGWGDWRNVSRNSVVTRTPSQVASHAQKYQNRQNSVKKVKKRFSIHDITTSADCKTVFAPTTVRNHMVKTNKLKPPFS</sequence>
<evidence type="ECO:0000313" key="2">
    <source>
        <dbReference type="Proteomes" id="UP001060085"/>
    </source>
</evidence>
<dbReference type="EMBL" id="CM044708">
    <property type="protein sequence ID" value="KAI5648376.1"/>
    <property type="molecule type" value="Genomic_DNA"/>
</dbReference>
<evidence type="ECO:0000313" key="1">
    <source>
        <dbReference type="EMBL" id="KAI5648376.1"/>
    </source>
</evidence>
<dbReference type="Proteomes" id="UP001060085">
    <property type="component" value="Linkage Group LG08"/>
</dbReference>
<protein>
    <submittedName>
        <fullName evidence="1">Uncharacterized protein</fullName>
    </submittedName>
</protein>
<name>A0ACB9ZM77_CATRO</name>
<comment type="caution">
    <text evidence="1">The sequence shown here is derived from an EMBL/GenBank/DDBJ whole genome shotgun (WGS) entry which is preliminary data.</text>
</comment>
<accession>A0ACB9ZM77</accession>